<proteinExistence type="predicted"/>
<protein>
    <submittedName>
        <fullName evidence="1">Glycoside hydrolase family 99-like domain-containing protein</fullName>
    </submittedName>
</protein>
<keyword evidence="1" id="KW-0378">Hydrolase</keyword>
<dbReference type="EMBL" id="JAIWYE010000038">
    <property type="protein sequence ID" value="MCA4706438.1"/>
    <property type="molecule type" value="Genomic_DNA"/>
</dbReference>
<sequence>MKARVIAFYLPQYHPTIDNDIWWGKGFTEWTNVGKAKPLFRGHWQPKIPADLGYYDLRLSQIREEQAALARDSGIEGFCYYHYWFGNKRQQLELPFSEVVRSGAPDFPFCLCWANESWHQKFWKIDNSVTKKMLIEQKYDNVDGNKEHFFHLLPAFKDPRYITVDGKLLFCIYKPLEFKNIDVFIQQWNELAVENGLKGFYFVGQTYHSEDISKIKSLGLNAVNIVRLFDYYESLSSIERKLKQLFRYVMKRPLVTQYNATAKYFVGSEEREQDIFPTIIPNWDHTPRSGKGGYVINNSTPILFQEHVKNVFKTIEQKPDEYKITFLKSWNEWGEGNYMEPDIRWGRSYLDALKNVFSAY</sequence>
<dbReference type="GO" id="GO:0016787">
    <property type="term" value="F:hydrolase activity"/>
    <property type="evidence" value="ECO:0007669"/>
    <property type="project" value="UniProtKB-KW"/>
</dbReference>
<organism evidence="1 2">
    <name type="scientific">Bacteroides xylanisolvens</name>
    <dbReference type="NCBI Taxonomy" id="371601"/>
    <lineage>
        <taxon>Bacteria</taxon>
        <taxon>Pseudomonadati</taxon>
        <taxon>Bacteroidota</taxon>
        <taxon>Bacteroidia</taxon>
        <taxon>Bacteroidales</taxon>
        <taxon>Bacteroidaceae</taxon>
        <taxon>Bacteroides</taxon>
    </lineage>
</organism>
<reference evidence="1" key="1">
    <citation type="submission" date="2023-08" db="EMBL/GenBank/DDBJ databases">
        <title>Mucin Metabolism Genes Underlie the Key Renovations of Bacteroides xylanisolvens Genomes in Captive Great Apes.</title>
        <authorList>
            <person name="Nishida A.H."/>
        </authorList>
    </citation>
    <scope>NUCLEOTIDE SEQUENCE</scope>
    <source>
        <strain evidence="1">P13.H9</strain>
    </source>
</reference>
<dbReference type="AlphaFoldDB" id="A0AAW4T4W5"/>
<dbReference type="RefSeq" id="WP_225451279.1">
    <property type="nucleotide sequence ID" value="NZ_JAIWXB010000040.1"/>
</dbReference>
<gene>
    <name evidence="1" type="ORF">LD004_22825</name>
</gene>
<dbReference type="PANTHER" id="PTHR41244:SF1">
    <property type="entry name" value="GLYCOSYLTRANSFERASE"/>
    <property type="match status" value="1"/>
</dbReference>
<name>A0AAW4T4W5_9BACE</name>
<dbReference type="Gene3D" id="3.20.20.80">
    <property type="entry name" value="Glycosidases"/>
    <property type="match status" value="1"/>
</dbReference>
<dbReference type="InterPro" id="IPR032719">
    <property type="entry name" value="WbsX"/>
</dbReference>
<comment type="caution">
    <text evidence="1">The sequence shown here is derived from an EMBL/GenBank/DDBJ whole genome shotgun (WGS) entry which is preliminary data.</text>
</comment>
<dbReference type="Proteomes" id="UP001198461">
    <property type="component" value="Unassembled WGS sequence"/>
</dbReference>
<evidence type="ECO:0000313" key="1">
    <source>
        <dbReference type="EMBL" id="MCA4706438.1"/>
    </source>
</evidence>
<dbReference type="CDD" id="cd11579">
    <property type="entry name" value="Glyco_tran_WbsX"/>
    <property type="match status" value="1"/>
</dbReference>
<evidence type="ECO:0000313" key="2">
    <source>
        <dbReference type="Proteomes" id="UP001198461"/>
    </source>
</evidence>
<accession>A0AAW4T4W5</accession>
<dbReference type="Pfam" id="PF14307">
    <property type="entry name" value="Glyco_tran_WbsX"/>
    <property type="match status" value="1"/>
</dbReference>
<dbReference type="PANTHER" id="PTHR41244">
    <property type="entry name" value="RHAMNAN SYNTHESIS F"/>
    <property type="match status" value="1"/>
</dbReference>